<dbReference type="FunFam" id="3.30.420.40:FF:000026">
    <property type="entry name" value="Heat shock protein 70"/>
    <property type="match status" value="1"/>
</dbReference>
<dbReference type="SUPFAM" id="SSF53067">
    <property type="entry name" value="Actin-like ATPase domain"/>
    <property type="match status" value="2"/>
</dbReference>
<protein>
    <submittedName>
        <fullName evidence="5">HSP70</fullName>
    </submittedName>
</protein>
<reference evidence="5 6" key="1">
    <citation type="submission" date="2024-03" db="EMBL/GenBank/DDBJ databases">
        <title>The Acrasis kona genome and developmental transcriptomes reveal deep origins of eukaryotic multicellular pathways.</title>
        <authorList>
            <person name="Sheikh S."/>
            <person name="Fu C.-J."/>
            <person name="Brown M.W."/>
            <person name="Baldauf S.L."/>
        </authorList>
    </citation>
    <scope>NUCLEOTIDE SEQUENCE [LARGE SCALE GENOMIC DNA]</scope>
    <source>
        <strain evidence="5 6">ATCC MYA-3509</strain>
    </source>
</reference>
<dbReference type="AlphaFoldDB" id="A0AAW2Z463"/>
<dbReference type="PRINTS" id="PR00301">
    <property type="entry name" value="HEATSHOCK70"/>
</dbReference>
<dbReference type="InterPro" id="IPR018181">
    <property type="entry name" value="Heat_shock_70_CS"/>
</dbReference>
<dbReference type="PROSITE" id="PS01036">
    <property type="entry name" value="HSP70_3"/>
    <property type="match status" value="1"/>
</dbReference>
<dbReference type="FunFam" id="3.90.640.10:FF:000002">
    <property type="entry name" value="Heat shock 70 kDa"/>
    <property type="match status" value="1"/>
</dbReference>
<proteinExistence type="predicted"/>
<evidence type="ECO:0000256" key="3">
    <source>
        <dbReference type="ARBA" id="ARBA00022840"/>
    </source>
</evidence>
<organism evidence="5 6">
    <name type="scientific">Acrasis kona</name>
    <dbReference type="NCBI Taxonomy" id="1008807"/>
    <lineage>
        <taxon>Eukaryota</taxon>
        <taxon>Discoba</taxon>
        <taxon>Heterolobosea</taxon>
        <taxon>Tetramitia</taxon>
        <taxon>Eutetramitia</taxon>
        <taxon>Acrasidae</taxon>
        <taxon>Acrasis</taxon>
    </lineage>
</organism>
<keyword evidence="3" id="KW-0067">ATP-binding</keyword>
<keyword evidence="4" id="KW-0732">Signal</keyword>
<gene>
    <name evidence="5" type="ORF">AKO1_014537</name>
</gene>
<keyword evidence="1" id="KW-0547">Nucleotide-binding</keyword>
<evidence type="ECO:0000256" key="4">
    <source>
        <dbReference type="SAM" id="SignalP"/>
    </source>
</evidence>
<dbReference type="InterPro" id="IPR013126">
    <property type="entry name" value="Hsp_70_fam"/>
</dbReference>
<evidence type="ECO:0000256" key="2">
    <source>
        <dbReference type="ARBA" id="ARBA00022824"/>
    </source>
</evidence>
<dbReference type="FunFam" id="3.30.30.30:FF:000001">
    <property type="entry name" value="heat shock 70 kDa protein-like"/>
    <property type="match status" value="1"/>
</dbReference>
<dbReference type="Proteomes" id="UP001431209">
    <property type="component" value="Unassembled WGS sequence"/>
</dbReference>
<feature type="signal peptide" evidence="4">
    <location>
        <begin position="1"/>
        <end position="21"/>
    </location>
</feature>
<dbReference type="InterPro" id="IPR042050">
    <property type="entry name" value="BIP_NBD"/>
</dbReference>
<evidence type="ECO:0000313" key="6">
    <source>
        <dbReference type="Proteomes" id="UP001431209"/>
    </source>
</evidence>
<dbReference type="GO" id="GO:0140662">
    <property type="term" value="F:ATP-dependent protein folding chaperone"/>
    <property type="evidence" value="ECO:0007669"/>
    <property type="project" value="InterPro"/>
</dbReference>
<dbReference type="InterPro" id="IPR043129">
    <property type="entry name" value="ATPase_NBD"/>
</dbReference>
<sequence>MLSRYIIVALSLVTFIAAVFADEAKENESSGPVIGIDLGTTYSCVGVWRNGKVEIIANDQGNRITPSVVAFVPETGERLIGDAAKNQATINPTNTIYDAKRLIGRGFCDPDVQRDIELLPYEIVNKGGKPHIKVQVKGEDMTFSSEEVSAMVLHEMKNVAETYLGHKVTRAVVTVPAYFNDAQRQATKDACAIAGLTVERIITEPTAAAIAYGLDKQNKDVNVLVFDLKGGTFDVSLLELDDGRFEVLATAGDTHLGGEDFDHGRMRFLIEEFKKKNNLDLSSDKKATQKLKREVEKAKRVLSSQQEARIEIESLYQGIDFSFKLTRAEFEQLNNDLFQKTIDRVLKDSHVSKDQVEEIVLVGGSTHIPKVQQLLKNYFNGREPKQSLNPDEAVAYGAAVQGGILGEEVEEYI</sequence>
<dbReference type="PROSITE" id="PS00297">
    <property type="entry name" value="HSP70_1"/>
    <property type="match status" value="1"/>
</dbReference>
<evidence type="ECO:0000313" key="5">
    <source>
        <dbReference type="EMBL" id="KAL0483546.1"/>
    </source>
</evidence>
<keyword evidence="2" id="KW-0256">Endoplasmic reticulum</keyword>
<comment type="caution">
    <text evidence="5">The sequence shown here is derived from an EMBL/GenBank/DDBJ whole genome shotgun (WGS) entry which is preliminary data.</text>
</comment>
<keyword evidence="6" id="KW-1185">Reference proteome</keyword>
<dbReference type="EMBL" id="JAOPGA020000966">
    <property type="protein sequence ID" value="KAL0483546.1"/>
    <property type="molecule type" value="Genomic_DNA"/>
</dbReference>
<dbReference type="Pfam" id="PF00012">
    <property type="entry name" value="HSP70"/>
    <property type="match status" value="1"/>
</dbReference>
<feature type="chain" id="PRO_5043901522" evidence="4">
    <location>
        <begin position="22"/>
        <end position="413"/>
    </location>
</feature>
<dbReference type="Gene3D" id="3.30.420.40">
    <property type="match status" value="2"/>
</dbReference>
<dbReference type="CDD" id="cd10241">
    <property type="entry name" value="ASKHA_NBD_HSP70_BiP"/>
    <property type="match status" value="1"/>
</dbReference>
<evidence type="ECO:0000256" key="1">
    <source>
        <dbReference type="ARBA" id="ARBA00022741"/>
    </source>
</evidence>
<name>A0AAW2Z463_9EUKA</name>
<dbReference type="PANTHER" id="PTHR19375">
    <property type="entry name" value="HEAT SHOCK PROTEIN 70KDA"/>
    <property type="match status" value="1"/>
</dbReference>
<accession>A0AAW2Z463</accession>
<dbReference type="Gene3D" id="3.90.640.10">
    <property type="entry name" value="Actin, Chain A, domain 4"/>
    <property type="match status" value="1"/>
</dbReference>
<dbReference type="GO" id="GO:0005524">
    <property type="term" value="F:ATP binding"/>
    <property type="evidence" value="ECO:0007669"/>
    <property type="project" value="UniProtKB-KW"/>
</dbReference>